<reference evidence="3 4" key="1">
    <citation type="submission" date="2020-07" db="EMBL/GenBank/DDBJ databases">
        <title>Sequencing the genomes of 1000 actinobacteria strains.</title>
        <authorList>
            <person name="Klenk H.-P."/>
        </authorList>
    </citation>
    <scope>NUCLEOTIDE SEQUENCE [LARGE SCALE GENOMIC DNA]</scope>
    <source>
        <strain evidence="3 4">DSM 44121</strain>
    </source>
</reference>
<dbReference type="RefSeq" id="WP_182614977.1">
    <property type="nucleotide sequence ID" value="NZ_BAAATF010000007.1"/>
</dbReference>
<dbReference type="InterPro" id="IPR035994">
    <property type="entry name" value="Nucleoside_phosphorylase_sf"/>
</dbReference>
<name>A0A7W3J709_9MICO</name>
<evidence type="ECO:0000256" key="1">
    <source>
        <dbReference type="SAM" id="MobiDB-lite"/>
    </source>
</evidence>
<evidence type="ECO:0000313" key="4">
    <source>
        <dbReference type="Proteomes" id="UP000540568"/>
    </source>
</evidence>
<feature type="region of interest" description="Disordered" evidence="1">
    <location>
        <begin position="257"/>
        <end position="282"/>
    </location>
</feature>
<dbReference type="EMBL" id="JACGWV010000001">
    <property type="protein sequence ID" value="MBA8807395.1"/>
    <property type="molecule type" value="Genomic_DNA"/>
</dbReference>
<organism evidence="3 4">
    <name type="scientific">Promicromonospora sukumoe</name>
    <dbReference type="NCBI Taxonomy" id="88382"/>
    <lineage>
        <taxon>Bacteria</taxon>
        <taxon>Bacillati</taxon>
        <taxon>Actinomycetota</taxon>
        <taxon>Actinomycetes</taxon>
        <taxon>Micrococcales</taxon>
        <taxon>Promicromonosporaceae</taxon>
        <taxon>Promicromonospora</taxon>
    </lineage>
</organism>
<gene>
    <name evidence="3" type="ORF">FHX71_001337</name>
</gene>
<dbReference type="GO" id="GO:0009116">
    <property type="term" value="P:nucleoside metabolic process"/>
    <property type="evidence" value="ECO:0007669"/>
    <property type="project" value="InterPro"/>
</dbReference>
<dbReference type="PANTHER" id="PTHR46832">
    <property type="entry name" value="5'-METHYLTHIOADENOSINE/S-ADENOSYLHOMOCYSTEINE NUCLEOSIDASE"/>
    <property type="match status" value="1"/>
</dbReference>
<evidence type="ECO:0000259" key="2">
    <source>
        <dbReference type="Pfam" id="PF01048"/>
    </source>
</evidence>
<dbReference type="GO" id="GO:0008930">
    <property type="term" value="F:methylthioadenosine nucleosidase activity"/>
    <property type="evidence" value="ECO:0007669"/>
    <property type="project" value="TreeGrafter"/>
</dbReference>
<evidence type="ECO:0000313" key="3">
    <source>
        <dbReference type="EMBL" id="MBA8807395.1"/>
    </source>
</evidence>
<dbReference type="GO" id="GO:0005829">
    <property type="term" value="C:cytosol"/>
    <property type="evidence" value="ECO:0007669"/>
    <property type="project" value="TreeGrafter"/>
</dbReference>
<dbReference type="AlphaFoldDB" id="A0A7W3J709"/>
<dbReference type="Proteomes" id="UP000540568">
    <property type="component" value="Unassembled WGS sequence"/>
</dbReference>
<proteinExistence type="predicted"/>
<dbReference type="PANTHER" id="PTHR46832:SF1">
    <property type="entry name" value="5'-METHYLTHIOADENOSINE_S-ADENOSYLHOMOCYSTEINE NUCLEOSIDASE"/>
    <property type="match status" value="1"/>
</dbReference>
<feature type="compositionally biased region" description="Low complexity" evidence="1">
    <location>
        <begin position="269"/>
        <end position="282"/>
    </location>
</feature>
<dbReference type="CDD" id="cd09008">
    <property type="entry name" value="MTAN"/>
    <property type="match status" value="1"/>
</dbReference>
<feature type="domain" description="Nucleoside phosphorylase" evidence="2">
    <location>
        <begin position="7"/>
        <end position="246"/>
    </location>
</feature>
<dbReference type="InterPro" id="IPR000845">
    <property type="entry name" value="Nucleoside_phosphorylase_d"/>
</dbReference>
<accession>A0A7W3J709</accession>
<protein>
    <submittedName>
        <fullName evidence="3">Nucleoside phosphorylase</fullName>
    </submittedName>
</protein>
<dbReference type="Pfam" id="PF01048">
    <property type="entry name" value="PNP_UDP_1"/>
    <property type="match status" value="1"/>
</dbReference>
<dbReference type="Gene3D" id="3.40.50.1580">
    <property type="entry name" value="Nucleoside phosphorylase domain"/>
    <property type="match status" value="1"/>
</dbReference>
<dbReference type="SUPFAM" id="SSF53167">
    <property type="entry name" value="Purine and uridine phosphorylases"/>
    <property type="match status" value="1"/>
</dbReference>
<dbReference type="GO" id="GO:0019284">
    <property type="term" value="P:L-methionine salvage from S-adenosylmethionine"/>
    <property type="evidence" value="ECO:0007669"/>
    <property type="project" value="TreeGrafter"/>
</dbReference>
<keyword evidence="4" id="KW-1185">Reference proteome</keyword>
<comment type="caution">
    <text evidence="3">The sequence shown here is derived from an EMBL/GenBank/DDBJ whole genome shotgun (WGS) entry which is preliminary data.</text>
</comment>
<sequence>MTDARVVVVLTALDLEYKAVRQHLKDIEQHRHGTGTRFEIGTVDGTDCRIAVGLVGVGNSNSAVLAERAIQQFSPVAALFVGVAGAVWDATPLGQVVVADRVFAYQGGTSEDDGFKARPSEWKTSHHLSQLAHHLERSGTWAARLPLDARMSDGGRPSVTFGAIAAGEVVLNSRVSIEARRLHKHYNNATAIEMEAAGIAHAGHLNSAPVAIIRGISDRADGEKSSANDGTWQPRAAAHAAAFAIELAVELANEAKETSMTPNEPRTTPPASTSTTVNNTTSGNVGIVAANVTGSSVWMSTTPEREQVTDPTKALAELRVLLDHHRAEGAVDDETYDAAKSGLVNAETALRDPDAKGKKKAVIALRQFGGLVAHLADLAAKTAVVITAVNGLA</sequence>
<dbReference type="GO" id="GO:0008782">
    <property type="term" value="F:adenosylhomocysteine nucleosidase activity"/>
    <property type="evidence" value="ECO:0007669"/>
    <property type="project" value="TreeGrafter"/>
</dbReference>